<organism evidence="4 5">
    <name type="scientific">Bacteroides clarus</name>
    <dbReference type="NCBI Taxonomy" id="626929"/>
    <lineage>
        <taxon>Bacteria</taxon>
        <taxon>Pseudomonadati</taxon>
        <taxon>Bacteroidota</taxon>
        <taxon>Bacteroidia</taxon>
        <taxon>Bacteroidales</taxon>
        <taxon>Bacteroidaceae</taxon>
        <taxon>Bacteroides</taxon>
    </lineage>
</organism>
<dbReference type="PROSITE" id="PS51257">
    <property type="entry name" value="PROKAR_LIPOPROTEIN"/>
    <property type="match status" value="1"/>
</dbReference>
<dbReference type="SUPFAM" id="SSF110296">
    <property type="entry name" value="Oligoxyloglucan reducing end-specific cellobiohydrolase"/>
    <property type="match status" value="1"/>
</dbReference>
<feature type="chain" id="PRO_5012215308" description="Exo-alpha-sialidase" evidence="1">
    <location>
        <begin position="21"/>
        <end position="448"/>
    </location>
</feature>
<dbReference type="InterPro" id="IPR058667">
    <property type="entry name" value="DUF6242_C"/>
</dbReference>
<gene>
    <name evidence="4" type="ORF">B5F97_14400</name>
</gene>
<evidence type="ECO:0000313" key="4">
    <source>
        <dbReference type="EMBL" id="OUN99932.1"/>
    </source>
</evidence>
<dbReference type="EMBL" id="NFII01000016">
    <property type="protein sequence ID" value="OUN99932.1"/>
    <property type="molecule type" value="Genomic_DNA"/>
</dbReference>
<dbReference type="InterPro" id="IPR046209">
    <property type="entry name" value="DUF6242_N"/>
</dbReference>
<dbReference type="Pfam" id="PF19755">
    <property type="entry name" value="DUF6242"/>
    <property type="match status" value="1"/>
</dbReference>
<dbReference type="RefSeq" id="WP_087426673.1">
    <property type="nucleotide sequence ID" value="NZ_NFII01000016.1"/>
</dbReference>
<evidence type="ECO:0008006" key="6">
    <source>
        <dbReference type="Google" id="ProtNLM"/>
    </source>
</evidence>
<feature type="domain" description="DUF6242" evidence="2">
    <location>
        <begin position="39"/>
        <end position="140"/>
    </location>
</feature>
<dbReference type="AlphaFoldDB" id="A0A1Y3YQ04"/>
<dbReference type="Pfam" id="PF25852">
    <property type="entry name" value="DUF6242_C"/>
    <property type="match status" value="1"/>
</dbReference>
<protein>
    <recommendedName>
        <fullName evidence="6">Exo-alpha-sialidase</fullName>
    </recommendedName>
</protein>
<accession>A0A1Y3YQ04</accession>
<proteinExistence type="predicted"/>
<reference evidence="5" key="1">
    <citation type="submission" date="2017-04" db="EMBL/GenBank/DDBJ databases">
        <title>Function of individual gut microbiota members based on whole genome sequencing of pure cultures obtained from chicken caecum.</title>
        <authorList>
            <person name="Medvecky M."/>
            <person name="Cejkova D."/>
            <person name="Polansky O."/>
            <person name="Karasova D."/>
            <person name="Kubasova T."/>
            <person name="Cizek A."/>
            <person name="Rychlik I."/>
        </authorList>
    </citation>
    <scope>NUCLEOTIDE SEQUENCE [LARGE SCALE GENOMIC DNA]</scope>
    <source>
        <strain evidence="5">An43</strain>
    </source>
</reference>
<evidence type="ECO:0000259" key="3">
    <source>
        <dbReference type="Pfam" id="PF25852"/>
    </source>
</evidence>
<name>A0A1Y3YQ04_9BACE</name>
<feature type="signal peptide" evidence="1">
    <location>
        <begin position="1"/>
        <end position="20"/>
    </location>
</feature>
<feature type="domain" description="DUF6242" evidence="3">
    <location>
        <begin position="146"/>
        <end position="442"/>
    </location>
</feature>
<dbReference type="Proteomes" id="UP000195386">
    <property type="component" value="Unassembled WGS sequence"/>
</dbReference>
<evidence type="ECO:0000313" key="5">
    <source>
        <dbReference type="Proteomes" id="UP000195386"/>
    </source>
</evidence>
<keyword evidence="1" id="KW-0732">Signal</keyword>
<evidence type="ECO:0000259" key="2">
    <source>
        <dbReference type="Pfam" id="PF19755"/>
    </source>
</evidence>
<comment type="caution">
    <text evidence="4">The sequence shown here is derived from an EMBL/GenBank/DDBJ whole genome shotgun (WGS) entry which is preliminary data.</text>
</comment>
<sequence length="448" mass="49977">MRIKFLAIIASFLFVSIAISSCLDSDDTVELSSDATVHAFGIDTVYGKYYKFTIDQLSREIYNQDSLPIGADTIIDRILIDTFTVSGWITSRDEMNINGDTIFNKADSVDLRKAVNNETGMKFKVHAPDGVTVNEYTLKIRMHKQDPDSLVWNLMSSPLSVPAPANGQKAVLFNNELWVFTQNAAYKTAIQPDENNKYPSDCNWTTEAYTNFPNNAQLSSLVTLSGDNGQKLYIVTTANTVYSSSNGSDWNEENRFGSDVQALIASFPNILTVITGNGVYTTKDDGVTKETGEFSGTNFPTENIYSTNFESNYQPQVMIVGKTGNDQSEQTVPWVSSNGSYWVPLNNTAYNVYCPKLANPVVMYYGENYYIFGSKEENKLDAIYTSVDGISWRKTQRKFLLDKDMTEITAPYSIVVNAPYIWVIFGGNGSTNAVWRGHLNKLMSAEVQ</sequence>
<evidence type="ECO:0000256" key="1">
    <source>
        <dbReference type="SAM" id="SignalP"/>
    </source>
</evidence>